<dbReference type="AlphaFoldDB" id="E4WSR7"/>
<dbReference type="PROSITE" id="PS00135">
    <property type="entry name" value="TRYPSIN_SER"/>
    <property type="match status" value="1"/>
</dbReference>
<evidence type="ECO:0000313" key="11">
    <source>
        <dbReference type="EMBL" id="CBY06745.1"/>
    </source>
</evidence>
<evidence type="ECO:0000256" key="1">
    <source>
        <dbReference type="ARBA" id="ARBA00004613"/>
    </source>
</evidence>
<evidence type="ECO:0000256" key="4">
    <source>
        <dbReference type="ARBA" id="ARBA00022729"/>
    </source>
</evidence>
<protein>
    <recommendedName>
        <fullName evidence="10">Peptidase S1 domain-containing protein</fullName>
    </recommendedName>
</protein>
<dbReference type="GO" id="GO:0006508">
    <property type="term" value="P:proteolysis"/>
    <property type="evidence" value="ECO:0007669"/>
    <property type="project" value="UniProtKB-KW"/>
</dbReference>
<dbReference type="GO" id="GO:0004252">
    <property type="term" value="F:serine-type endopeptidase activity"/>
    <property type="evidence" value="ECO:0007669"/>
    <property type="project" value="InterPro"/>
</dbReference>
<dbReference type="FunFam" id="2.40.10.10:FF:000054">
    <property type="entry name" value="Complement C1r subcomponent"/>
    <property type="match status" value="1"/>
</dbReference>
<evidence type="ECO:0000256" key="6">
    <source>
        <dbReference type="ARBA" id="ARBA00022825"/>
    </source>
</evidence>
<accession>E4WSR7</accession>
<dbReference type="PANTHER" id="PTHR24264">
    <property type="entry name" value="TRYPSIN-RELATED"/>
    <property type="match status" value="1"/>
</dbReference>
<dbReference type="InterPro" id="IPR009003">
    <property type="entry name" value="Peptidase_S1_PA"/>
</dbReference>
<keyword evidence="8" id="KW-0325">Glycoprotein</keyword>
<reference evidence="11" key="1">
    <citation type="journal article" date="2010" name="Science">
        <title>Plasticity of animal genome architecture unmasked by rapid evolution of a pelagic tunicate.</title>
        <authorList>
            <person name="Denoeud F."/>
            <person name="Henriet S."/>
            <person name="Mungpakdee S."/>
            <person name="Aury J.M."/>
            <person name="Da Silva C."/>
            <person name="Brinkmann H."/>
            <person name="Mikhaleva J."/>
            <person name="Olsen L.C."/>
            <person name="Jubin C."/>
            <person name="Canestro C."/>
            <person name="Bouquet J.M."/>
            <person name="Danks G."/>
            <person name="Poulain J."/>
            <person name="Campsteijn C."/>
            <person name="Adamski M."/>
            <person name="Cross I."/>
            <person name="Yadetie F."/>
            <person name="Muffato M."/>
            <person name="Louis A."/>
            <person name="Butcher S."/>
            <person name="Tsagkogeorga G."/>
            <person name="Konrad A."/>
            <person name="Singh S."/>
            <person name="Jensen M.F."/>
            <person name="Cong E.H."/>
            <person name="Eikeseth-Otteraa H."/>
            <person name="Noel B."/>
            <person name="Anthouard V."/>
            <person name="Porcel B.M."/>
            <person name="Kachouri-Lafond R."/>
            <person name="Nishino A."/>
            <person name="Ugolini M."/>
            <person name="Chourrout P."/>
            <person name="Nishida H."/>
            <person name="Aasland R."/>
            <person name="Huzurbazar S."/>
            <person name="Westhof E."/>
            <person name="Delsuc F."/>
            <person name="Lehrach H."/>
            <person name="Reinhardt R."/>
            <person name="Weissenbach J."/>
            <person name="Roy S.W."/>
            <person name="Artiguenave F."/>
            <person name="Postlethwait J.H."/>
            <person name="Manak J.R."/>
            <person name="Thompson E.M."/>
            <person name="Jaillon O."/>
            <person name="Du Pasquier L."/>
            <person name="Boudinot P."/>
            <person name="Liberles D.A."/>
            <person name="Volff J.N."/>
            <person name="Philippe H."/>
            <person name="Lenhard B."/>
            <person name="Roest Crollius H."/>
            <person name="Wincker P."/>
            <person name="Chourrout D."/>
        </authorList>
    </citation>
    <scope>NUCLEOTIDE SEQUENCE [LARGE SCALE GENOMIC DNA]</scope>
</reference>
<dbReference type="Proteomes" id="UP000001307">
    <property type="component" value="Unassembled WGS sequence"/>
</dbReference>
<keyword evidence="5" id="KW-0378">Hydrolase</keyword>
<evidence type="ECO:0000256" key="5">
    <source>
        <dbReference type="ARBA" id="ARBA00022801"/>
    </source>
</evidence>
<evidence type="ECO:0000259" key="10">
    <source>
        <dbReference type="PROSITE" id="PS50240"/>
    </source>
</evidence>
<dbReference type="InterPro" id="IPR001254">
    <property type="entry name" value="Trypsin_dom"/>
</dbReference>
<dbReference type="OrthoDB" id="546450at2759"/>
<evidence type="ECO:0000256" key="8">
    <source>
        <dbReference type="ARBA" id="ARBA00023180"/>
    </source>
</evidence>
<evidence type="ECO:0000313" key="12">
    <source>
        <dbReference type="Proteomes" id="UP000001307"/>
    </source>
</evidence>
<feature type="domain" description="Peptidase S1" evidence="10">
    <location>
        <begin position="1"/>
        <end position="115"/>
    </location>
</feature>
<dbReference type="InterPro" id="IPR050127">
    <property type="entry name" value="Serine_Proteases_S1"/>
</dbReference>
<proteinExistence type="predicted"/>
<keyword evidence="4" id="KW-0732">Signal</keyword>
<comment type="subcellular location">
    <subcellularLocation>
        <location evidence="1">Secreted</location>
    </subcellularLocation>
</comment>
<organism evidence="11">
    <name type="scientific">Oikopleura dioica</name>
    <name type="common">Tunicate</name>
    <dbReference type="NCBI Taxonomy" id="34765"/>
    <lineage>
        <taxon>Eukaryota</taxon>
        <taxon>Metazoa</taxon>
        <taxon>Chordata</taxon>
        <taxon>Tunicata</taxon>
        <taxon>Appendicularia</taxon>
        <taxon>Copelata</taxon>
        <taxon>Oikopleuridae</taxon>
        <taxon>Oikopleura</taxon>
    </lineage>
</organism>
<dbReference type="GO" id="GO:0005615">
    <property type="term" value="C:extracellular space"/>
    <property type="evidence" value="ECO:0007669"/>
    <property type="project" value="TreeGrafter"/>
</dbReference>
<dbReference type="Pfam" id="PF00089">
    <property type="entry name" value="Trypsin"/>
    <property type="match status" value="1"/>
</dbReference>
<keyword evidence="12" id="KW-1185">Reference proteome</keyword>
<dbReference type="Gene3D" id="2.40.10.10">
    <property type="entry name" value="Trypsin-like serine proteases"/>
    <property type="match status" value="1"/>
</dbReference>
<dbReference type="PANTHER" id="PTHR24264:SF65">
    <property type="entry name" value="SRCR DOMAIN-CONTAINING PROTEIN"/>
    <property type="match status" value="1"/>
</dbReference>
<evidence type="ECO:0000256" key="7">
    <source>
        <dbReference type="ARBA" id="ARBA00023157"/>
    </source>
</evidence>
<evidence type="ECO:0000256" key="3">
    <source>
        <dbReference type="ARBA" id="ARBA00022670"/>
    </source>
</evidence>
<evidence type="ECO:0000256" key="9">
    <source>
        <dbReference type="SAM" id="MobiDB-lite"/>
    </source>
</evidence>
<sequence>MASKKISIIEKKLREVRVPLVDDVTCETKYDNLGFGNVVMLDDATVCAGFPDGLNQDDDEADSCQGDSGGPLVQFDEDHGYHQVGIVSWGFGCASTYGIYTQVGNYVDWLKNAKESLDNCSSSSDCLDQSKIDTTKPKPRPPKPTVSIQVTQALSASQSGVICKLKKGRTEPLRNGCRDCKEMKKNKCSGNPGDPLTCNGVAVHSSCKSCKLFKKGKCVGSLCRLSSGIRPLPAGCKNCKMLKKNKC</sequence>
<keyword evidence="3" id="KW-0645">Protease</keyword>
<evidence type="ECO:0000256" key="2">
    <source>
        <dbReference type="ARBA" id="ARBA00022525"/>
    </source>
</evidence>
<dbReference type="SUPFAM" id="SSF50494">
    <property type="entry name" value="Trypsin-like serine proteases"/>
    <property type="match status" value="1"/>
</dbReference>
<dbReference type="InterPro" id="IPR033116">
    <property type="entry name" value="TRYPSIN_SER"/>
</dbReference>
<dbReference type="InParanoid" id="E4WSR7"/>
<dbReference type="PROSITE" id="PS50240">
    <property type="entry name" value="TRYPSIN_DOM"/>
    <property type="match status" value="1"/>
</dbReference>
<feature type="region of interest" description="Disordered" evidence="9">
    <location>
        <begin position="121"/>
        <end position="145"/>
    </location>
</feature>
<keyword evidence="2" id="KW-0964">Secreted</keyword>
<dbReference type="InterPro" id="IPR043504">
    <property type="entry name" value="Peptidase_S1_PA_chymotrypsin"/>
</dbReference>
<gene>
    <name evidence="11" type="ORF">GSOID_T00005807001</name>
</gene>
<keyword evidence="7" id="KW-1015">Disulfide bond</keyword>
<dbReference type="EMBL" id="FN653016">
    <property type="protein sequence ID" value="CBY06745.1"/>
    <property type="molecule type" value="Genomic_DNA"/>
</dbReference>
<keyword evidence="6" id="KW-0720">Serine protease</keyword>
<name>E4WSR7_OIKDI</name>